<dbReference type="AlphaFoldDB" id="A0A0B0MDN3"/>
<sequence length="37" mass="4482">MWFYPHTYTKITYRCQCIKCGLARTHISESYVMTYVS</sequence>
<organism evidence="1 2">
    <name type="scientific">Gossypium arboreum</name>
    <name type="common">Tree cotton</name>
    <name type="synonym">Gossypium nanking</name>
    <dbReference type="NCBI Taxonomy" id="29729"/>
    <lineage>
        <taxon>Eukaryota</taxon>
        <taxon>Viridiplantae</taxon>
        <taxon>Streptophyta</taxon>
        <taxon>Embryophyta</taxon>
        <taxon>Tracheophyta</taxon>
        <taxon>Spermatophyta</taxon>
        <taxon>Magnoliopsida</taxon>
        <taxon>eudicotyledons</taxon>
        <taxon>Gunneridae</taxon>
        <taxon>Pentapetalae</taxon>
        <taxon>rosids</taxon>
        <taxon>malvids</taxon>
        <taxon>Malvales</taxon>
        <taxon>Malvaceae</taxon>
        <taxon>Malvoideae</taxon>
        <taxon>Gossypium</taxon>
    </lineage>
</organism>
<name>A0A0B0MDN3_GOSAR</name>
<evidence type="ECO:0000313" key="2">
    <source>
        <dbReference type="Proteomes" id="UP000032142"/>
    </source>
</evidence>
<keyword evidence="2" id="KW-1185">Reference proteome</keyword>
<dbReference type="SUPFAM" id="SSF161240">
    <property type="entry name" value="T-antigen specific domain-like"/>
    <property type="match status" value="1"/>
</dbReference>
<comment type="caution">
    <text evidence="1">The sequence shown here is derived from an EMBL/GenBank/DDBJ whole genome shotgun (WGS) entry which is preliminary data.</text>
</comment>
<reference evidence="2" key="1">
    <citation type="submission" date="2014-09" db="EMBL/GenBank/DDBJ databases">
        <authorList>
            <person name="Mudge J."/>
            <person name="Ramaraj T."/>
            <person name="Lindquist I.E."/>
            <person name="Bharti A.K."/>
            <person name="Sundararajan A."/>
            <person name="Cameron C.T."/>
            <person name="Woodward J.E."/>
            <person name="May G.D."/>
            <person name="Brubaker C."/>
            <person name="Broadhvest J."/>
            <person name="Wilkins T.A."/>
        </authorList>
    </citation>
    <scope>NUCLEOTIDE SEQUENCE</scope>
    <source>
        <strain evidence="2">cv. AKA8401</strain>
    </source>
</reference>
<dbReference type="InterPro" id="IPR036092">
    <property type="entry name" value="Papo_T_antigensf"/>
</dbReference>
<evidence type="ECO:0000313" key="1">
    <source>
        <dbReference type="EMBL" id="KHF97523.1"/>
    </source>
</evidence>
<dbReference type="EMBL" id="JRRC01010087">
    <property type="protein sequence ID" value="KHF97523.1"/>
    <property type="molecule type" value="Genomic_DNA"/>
</dbReference>
<proteinExistence type="predicted"/>
<accession>A0A0B0MDN3</accession>
<gene>
    <name evidence="1" type="ORF">F383_36836</name>
</gene>
<dbReference type="Proteomes" id="UP000032142">
    <property type="component" value="Unassembled WGS sequence"/>
</dbReference>
<protein>
    <submittedName>
        <fullName evidence="1">Uncharacterized protein</fullName>
    </submittedName>
</protein>